<feature type="transmembrane region" description="Helical" evidence="1">
    <location>
        <begin position="20"/>
        <end position="42"/>
    </location>
</feature>
<keyword evidence="1" id="KW-1133">Transmembrane helix</keyword>
<keyword evidence="1" id="KW-0812">Transmembrane</keyword>
<dbReference type="EMBL" id="BAABBY010000002">
    <property type="protein sequence ID" value="GAA4200052.1"/>
    <property type="molecule type" value="Genomic_DNA"/>
</dbReference>
<reference evidence="3" key="1">
    <citation type="journal article" date="2019" name="Int. J. Syst. Evol. Microbiol.">
        <title>The Global Catalogue of Microorganisms (GCM) 10K type strain sequencing project: providing services to taxonomists for standard genome sequencing and annotation.</title>
        <authorList>
            <consortium name="The Broad Institute Genomics Platform"/>
            <consortium name="The Broad Institute Genome Sequencing Center for Infectious Disease"/>
            <person name="Wu L."/>
            <person name="Ma J."/>
        </authorList>
    </citation>
    <scope>NUCLEOTIDE SEQUENCE [LARGE SCALE GENOMIC DNA]</scope>
    <source>
        <strain evidence="3">JCM 17626</strain>
    </source>
</reference>
<evidence type="ECO:0000313" key="2">
    <source>
        <dbReference type="EMBL" id="GAA4200052.1"/>
    </source>
</evidence>
<protein>
    <submittedName>
        <fullName evidence="2">Uncharacterized protein</fullName>
    </submittedName>
</protein>
<proteinExistence type="predicted"/>
<dbReference type="Proteomes" id="UP001501772">
    <property type="component" value="Unassembled WGS sequence"/>
</dbReference>
<evidence type="ECO:0000313" key="3">
    <source>
        <dbReference type="Proteomes" id="UP001501772"/>
    </source>
</evidence>
<evidence type="ECO:0000256" key="1">
    <source>
        <dbReference type="SAM" id="Phobius"/>
    </source>
</evidence>
<sequence>MEVFVNEQSGQRAGKWIGRYTIELLFGAALGISLAALCLMYGRKRRNRLKSKTSEIKPDLNMERYIFDIATSNGIKQAIVESSGECYSVSLENAFLGTMWQDPAHGMQWKTEDQPLQEHLWDISAALSEAFSRNGFPAILKGAYPEIIHTGWKTSETLEITLNPDTDLEVFSTFLQDEVMNLVDFDEHLDLVVKKKDDAYFKIIAVN</sequence>
<comment type="caution">
    <text evidence="2">The sequence shown here is derived from an EMBL/GenBank/DDBJ whole genome shotgun (WGS) entry which is preliminary data.</text>
</comment>
<dbReference type="RefSeq" id="WP_344850200.1">
    <property type="nucleotide sequence ID" value="NZ_BAABBY010000002.1"/>
</dbReference>
<gene>
    <name evidence="2" type="ORF">GCM10022289_11340</name>
</gene>
<organism evidence="2 3">
    <name type="scientific">Pedobacter jeongneungensis</name>
    <dbReference type="NCBI Taxonomy" id="947309"/>
    <lineage>
        <taxon>Bacteria</taxon>
        <taxon>Pseudomonadati</taxon>
        <taxon>Bacteroidota</taxon>
        <taxon>Sphingobacteriia</taxon>
        <taxon>Sphingobacteriales</taxon>
        <taxon>Sphingobacteriaceae</taxon>
        <taxon>Pedobacter</taxon>
    </lineage>
</organism>
<keyword evidence="1" id="KW-0472">Membrane</keyword>
<name>A0ABP8B8S4_9SPHI</name>
<keyword evidence="3" id="KW-1185">Reference proteome</keyword>
<accession>A0ABP8B8S4</accession>